<reference evidence="2" key="1">
    <citation type="submission" date="2022-04" db="EMBL/GenBank/DDBJ databases">
        <title>Corynebacterium kalidii LD5P10.</title>
        <authorList>
            <person name="Sun J.Q."/>
        </authorList>
    </citation>
    <scope>NUCLEOTIDE SEQUENCE</scope>
    <source>
        <strain evidence="2">LD5P10</strain>
    </source>
</reference>
<gene>
    <name evidence="2" type="ORF">MUN33_11235</name>
</gene>
<dbReference type="RefSeq" id="WP_244805006.1">
    <property type="nucleotide sequence ID" value="NZ_JALIEA010000017.1"/>
</dbReference>
<comment type="caution">
    <text evidence="2">The sequence shown here is derived from an EMBL/GenBank/DDBJ whole genome shotgun (WGS) entry which is preliminary data.</text>
</comment>
<organism evidence="2 3">
    <name type="scientific">Corynebacterium kalidii</name>
    <dbReference type="NCBI Taxonomy" id="2931982"/>
    <lineage>
        <taxon>Bacteria</taxon>
        <taxon>Bacillati</taxon>
        <taxon>Actinomycetota</taxon>
        <taxon>Actinomycetes</taxon>
        <taxon>Mycobacteriales</taxon>
        <taxon>Corynebacteriaceae</taxon>
        <taxon>Corynebacterium</taxon>
    </lineage>
</organism>
<dbReference type="EMBL" id="JALIEA010000017">
    <property type="protein sequence ID" value="MCJ7859277.1"/>
    <property type="molecule type" value="Genomic_DNA"/>
</dbReference>
<proteinExistence type="predicted"/>
<keyword evidence="3" id="KW-1185">Reference proteome</keyword>
<evidence type="ECO:0000313" key="3">
    <source>
        <dbReference type="Proteomes" id="UP001139207"/>
    </source>
</evidence>
<feature type="domain" description="Gp28/Gp37-like" evidence="1">
    <location>
        <begin position="37"/>
        <end position="514"/>
    </location>
</feature>
<protein>
    <recommendedName>
        <fullName evidence="1">Gp28/Gp37-like domain-containing protein</fullName>
    </recommendedName>
</protein>
<evidence type="ECO:0000259" key="1">
    <source>
        <dbReference type="Pfam" id="PF14594"/>
    </source>
</evidence>
<accession>A0A9X1WMG4</accession>
<dbReference type="AlphaFoldDB" id="A0A9X1WMG4"/>
<evidence type="ECO:0000313" key="2">
    <source>
        <dbReference type="EMBL" id="MCJ7859277.1"/>
    </source>
</evidence>
<sequence length="544" mass="58825">MTAGVLSGTEILQAADFDWESWQAARRAEHALGARTIWLADNHMTPVCSLSGFLQGSYGDKANAAGSIELTLPGDHPAVPTLLIADGDGATDPNALLTQWYWIIVETAHYRVTYRLAELELIQTDTVSSVTVLGEGLWEHLNHLPLWANPGSALAVQLKYADIRFGDSLRVVKGFMQANLAGQFQRSVLGSWDMWSPSTWAKIREQDWPIMVNPIHESLTTEWTVLDSRFNMAGETFASTLDAAGLLVTLDLWLPGDEQPAPSHVTLTKPTIWIDVKPRAFDSSSTGRPTDIIRGIRATISGDQTTKALVLDDEWFNGENPHAWCVWSADHMHGTEHRLIVRKSTDSHVIVGGRSPQIVNSLIAAGSNALWQGIGAGVGMLFPPLAPLAVAAGAFLGHVQGELLKDKLFAWAQYSSAARAAAHGPYRYRGIVTPGDGFSLSSLQAGFTGLQSTQGSIGTEFTVGDGQPYVLGRDYLAGDQAGVISHDIVFATYVAEWDVTVTPDGDDVSLGLGDPRLREDPARSLERSVKTLSSAIDRVKTAIP</sequence>
<dbReference type="Pfam" id="PF14594">
    <property type="entry name" value="Sipho_Gp37"/>
    <property type="match status" value="1"/>
</dbReference>
<dbReference type="Proteomes" id="UP001139207">
    <property type="component" value="Unassembled WGS sequence"/>
</dbReference>
<dbReference type="InterPro" id="IPR029432">
    <property type="entry name" value="Gp28/Gp37-like_dom"/>
</dbReference>
<name>A0A9X1WMG4_9CORY</name>